<evidence type="ECO:0000313" key="2">
    <source>
        <dbReference type="EMBL" id="QHB51670.1"/>
    </source>
</evidence>
<dbReference type="GO" id="GO:0005829">
    <property type="term" value="C:cytosol"/>
    <property type="evidence" value="ECO:0007669"/>
    <property type="project" value="TreeGrafter"/>
</dbReference>
<name>A0A6P1E6A9_LENHI</name>
<sequence length="225" mass="24780">MEITVIQHVSFEVPGLVTKWAKTHQHKLNVVKLFKNDGQLPQPEQVSFLIVLGGPMSANDDLPWIEPERQLIKDIVDSGKPMLGICLGAQQLAKAYGEAIVPTKKEVGFGPVTATQSAQSLFNAADTYQVLHWHGEGFRLPQQADLLFTSHYWQYQGFKLGSAIGLQFHLESTPETLAALASADTDFIPGSTYADNAQQVLSQTFDPNAALLLNQILDYLVTHPK</sequence>
<dbReference type="InterPro" id="IPR029062">
    <property type="entry name" value="Class_I_gatase-like"/>
</dbReference>
<gene>
    <name evidence="2" type="ORF">GQR93_05275</name>
</gene>
<dbReference type="CDD" id="cd01741">
    <property type="entry name" value="GATase1_1"/>
    <property type="match status" value="1"/>
</dbReference>
<evidence type="ECO:0000313" key="3">
    <source>
        <dbReference type="Proteomes" id="UP000465035"/>
    </source>
</evidence>
<dbReference type="Pfam" id="PF00117">
    <property type="entry name" value="GATase"/>
    <property type="match status" value="1"/>
</dbReference>
<dbReference type="AlphaFoldDB" id="A0A6P1E6A9"/>
<dbReference type="SMR" id="A0A6P1E6A9"/>
<dbReference type="GO" id="GO:0016740">
    <property type="term" value="F:transferase activity"/>
    <property type="evidence" value="ECO:0007669"/>
    <property type="project" value="UniProtKB-KW"/>
</dbReference>
<dbReference type="GeneID" id="69057763"/>
<reference evidence="2 3" key="1">
    <citation type="submission" date="2019-12" db="EMBL/GenBank/DDBJ databases">
        <title>Lactobacillus hilgardii FLUB.</title>
        <authorList>
            <person name="Gustaw K."/>
        </authorList>
    </citation>
    <scope>NUCLEOTIDE SEQUENCE [LARGE SCALE GENOMIC DNA]</scope>
    <source>
        <strain evidence="2 3">FLUB</strain>
    </source>
</reference>
<dbReference type="PANTHER" id="PTHR42695">
    <property type="entry name" value="GLUTAMINE AMIDOTRANSFERASE YLR126C-RELATED"/>
    <property type="match status" value="1"/>
</dbReference>
<dbReference type="InterPro" id="IPR017926">
    <property type="entry name" value="GATASE"/>
</dbReference>
<dbReference type="SUPFAM" id="SSF52317">
    <property type="entry name" value="Class I glutamine amidotransferase-like"/>
    <property type="match status" value="1"/>
</dbReference>
<accession>A0A6P1E6A9</accession>
<dbReference type="RefSeq" id="WP_003553044.1">
    <property type="nucleotide sequence ID" value="NZ_CABKOL010000106.1"/>
</dbReference>
<keyword evidence="2" id="KW-0808">Transferase</keyword>
<dbReference type="PANTHER" id="PTHR42695:SF5">
    <property type="entry name" value="GLUTAMINE AMIDOTRANSFERASE YLR126C-RELATED"/>
    <property type="match status" value="1"/>
</dbReference>
<organism evidence="2 3">
    <name type="scientific">Lentilactobacillus hilgardii</name>
    <name type="common">Lactobacillus hilgardii</name>
    <dbReference type="NCBI Taxonomy" id="1588"/>
    <lineage>
        <taxon>Bacteria</taxon>
        <taxon>Bacillati</taxon>
        <taxon>Bacillota</taxon>
        <taxon>Bacilli</taxon>
        <taxon>Lactobacillales</taxon>
        <taxon>Lactobacillaceae</taxon>
        <taxon>Lentilactobacillus</taxon>
    </lineage>
</organism>
<dbReference type="PROSITE" id="PS51273">
    <property type="entry name" value="GATASE_TYPE_1"/>
    <property type="match status" value="1"/>
</dbReference>
<protein>
    <submittedName>
        <fullName evidence="2">Type 1 glutamine amidotransferase</fullName>
    </submittedName>
</protein>
<feature type="domain" description="Glutamine amidotransferase" evidence="1">
    <location>
        <begin position="31"/>
        <end position="176"/>
    </location>
</feature>
<dbReference type="EMBL" id="CP047121">
    <property type="protein sequence ID" value="QHB51670.1"/>
    <property type="molecule type" value="Genomic_DNA"/>
</dbReference>
<dbReference type="Gene3D" id="3.40.50.880">
    <property type="match status" value="1"/>
</dbReference>
<proteinExistence type="predicted"/>
<dbReference type="Proteomes" id="UP000465035">
    <property type="component" value="Chromosome"/>
</dbReference>
<dbReference type="InterPro" id="IPR044992">
    <property type="entry name" value="ChyE-like"/>
</dbReference>
<keyword evidence="2" id="KW-0315">Glutamine amidotransferase</keyword>
<evidence type="ECO:0000259" key="1">
    <source>
        <dbReference type="Pfam" id="PF00117"/>
    </source>
</evidence>